<dbReference type="GO" id="GO:0007165">
    <property type="term" value="P:signal transduction"/>
    <property type="evidence" value="ECO:0007669"/>
    <property type="project" value="TreeGrafter"/>
</dbReference>
<accession>A0A699J2Y0</accession>
<name>A0A699J2Y0_TANCI</name>
<protein>
    <submittedName>
        <fullName evidence="1">Mitogen-activated protein kinase kinase kinase 18-like</fullName>
    </submittedName>
</protein>
<dbReference type="EMBL" id="BKCJ010363784">
    <property type="protein sequence ID" value="GFA06676.1"/>
    <property type="molecule type" value="Genomic_DNA"/>
</dbReference>
<keyword evidence="1" id="KW-0808">Transferase</keyword>
<feature type="non-terminal residue" evidence="1">
    <location>
        <position position="1"/>
    </location>
</feature>
<dbReference type="GO" id="GO:0004672">
    <property type="term" value="F:protein kinase activity"/>
    <property type="evidence" value="ECO:0007669"/>
    <property type="project" value="TreeGrafter"/>
</dbReference>
<dbReference type="PANTHER" id="PTHR48011">
    <property type="entry name" value="CCR4-NOT TRANSCRIPTIONAL COMPLEX SUBUNIT CAF120-RELATED"/>
    <property type="match status" value="1"/>
</dbReference>
<dbReference type="AlphaFoldDB" id="A0A699J2Y0"/>
<gene>
    <name evidence="1" type="ORF">Tci_578648</name>
</gene>
<evidence type="ECO:0000313" key="1">
    <source>
        <dbReference type="EMBL" id="GFA06676.1"/>
    </source>
</evidence>
<reference evidence="1" key="1">
    <citation type="journal article" date="2019" name="Sci. Rep.">
        <title>Draft genome of Tanacetum cinerariifolium, the natural source of mosquito coil.</title>
        <authorList>
            <person name="Yamashiro T."/>
            <person name="Shiraishi A."/>
            <person name="Satake H."/>
            <person name="Nakayama K."/>
        </authorList>
    </citation>
    <scope>NUCLEOTIDE SEQUENCE</scope>
</reference>
<proteinExistence type="predicted"/>
<keyword evidence="1" id="KW-0418">Kinase</keyword>
<dbReference type="PANTHER" id="PTHR48011:SF76">
    <property type="entry name" value="MITOGEN-ACTIVATED PROTEIN KINASE KINASE KINASE 15"/>
    <property type="match status" value="1"/>
</dbReference>
<organism evidence="1">
    <name type="scientific">Tanacetum cinerariifolium</name>
    <name type="common">Dalmatian daisy</name>
    <name type="synonym">Chrysanthemum cinerariifolium</name>
    <dbReference type="NCBI Taxonomy" id="118510"/>
    <lineage>
        <taxon>Eukaryota</taxon>
        <taxon>Viridiplantae</taxon>
        <taxon>Streptophyta</taxon>
        <taxon>Embryophyta</taxon>
        <taxon>Tracheophyta</taxon>
        <taxon>Spermatophyta</taxon>
        <taxon>Magnoliopsida</taxon>
        <taxon>eudicotyledons</taxon>
        <taxon>Gunneridae</taxon>
        <taxon>Pentapetalae</taxon>
        <taxon>asterids</taxon>
        <taxon>campanulids</taxon>
        <taxon>Asterales</taxon>
        <taxon>Asteraceae</taxon>
        <taxon>Asteroideae</taxon>
        <taxon>Anthemideae</taxon>
        <taxon>Anthemidinae</taxon>
        <taxon>Tanacetum</taxon>
    </lineage>
</organism>
<dbReference type="InterPro" id="IPR011009">
    <property type="entry name" value="Kinase-like_dom_sf"/>
</dbReference>
<comment type="caution">
    <text evidence="1">The sequence shown here is derived from an EMBL/GenBank/DDBJ whole genome shotgun (WGS) entry which is preliminary data.</text>
</comment>
<dbReference type="InterPro" id="IPR052751">
    <property type="entry name" value="Plant_MAPKKK"/>
</dbReference>
<sequence length="138" mass="15526">FLEKCLRIDVNERWSVKELLEHPFVCNLGSVFETRNSPTSILDQGFWECLSGSDVGPTQMVHSSGECECNSPEQRIRQLVEGCSTSLCLPNWDEDEEDWIAVRSNMVDETNAENDDLSSVLVESISFTSSNVDVHEVP</sequence>
<dbReference type="SUPFAM" id="SSF56112">
    <property type="entry name" value="Protein kinase-like (PK-like)"/>
    <property type="match status" value="1"/>
</dbReference>